<dbReference type="Proteomes" id="UP001176941">
    <property type="component" value="Chromosome 6"/>
</dbReference>
<feature type="compositionally biased region" description="Basic and acidic residues" evidence="1">
    <location>
        <begin position="21"/>
        <end position="52"/>
    </location>
</feature>
<feature type="compositionally biased region" description="Pro residues" evidence="1">
    <location>
        <begin position="81"/>
        <end position="90"/>
    </location>
</feature>
<organism evidence="2 3">
    <name type="scientific">Rangifer tarandus platyrhynchus</name>
    <name type="common">Svalbard reindeer</name>
    <dbReference type="NCBI Taxonomy" id="3082113"/>
    <lineage>
        <taxon>Eukaryota</taxon>
        <taxon>Metazoa</taxon>
        <taxon>Chordata</taxon>
        <taxon>Craniata</taxon>
        <taxon>Vertebrata</taxon>
        <taxon>Euteleostomi</taxon>
        <taxon>Mammalia</taxon>
        <taxon>Eutheria</taxon>
        <taxon>Laurasiatheria</taxon>
        <taxon>Artiodactyla</taxon>
        <taxon>Ruminantia</taxon>
        <taxon>Pecora</taxon>
        <taxon>Cervidae</taxon>
        <taxon>Odocoileinae</taxon>
        <taxon>Rangifer</taxon>
    </lineage>
</organism>
<accession>A0ABN8ZXY3</accession>
<evidence type="ECO:0000313" key="3">
    <source>
        <dbReference type="Proteomes" id="UP001176941"/>
    </source>
</evidence>
<feature type="region of interest" description="Disordered" evidence="1">
    <location>
        <begin position="1"/>
        <end position="103"/>
    </location>
</feature>
<proteinExistence type="predicted"/>
<reference evidence="2" key="1">
    <citation type="submission" date="2023-04" db="EMBL/GenBank/DDBJ databases">
        <authorList>
            <consortium name="ELIXIR-Norway"/>
        </authorList>
    </citation>
    <scope>NUCLEOTIDE SEQUENCE [LARGE SCALE GENOMIC DNA]</scope>
</reference>
<gene>
    <name evidence="2" type="ORF">MRATA1EN1_LOCUS26008</name>
</gene>
<sequence>MSGRRSASSPKGAGAVAFSLEAREGGKTREGERAGRGGAERRRGGGPDRVWEGRGAAQRQPPPPPRARLNFLYSPKRYQPSAPPVLPRTPPGRTHRGVGGWLP</sequence>
<protein>
    <submittedName>
        <fullName evidence="2">Uncharacterized protein</fullName>
    </submittedName>
</protein>
<keyword evidence="3" id="KW-1185">Reference proteome</keyword>
<evidence type="ECO:0000313" key="2">
    <source>
        <dbReference type="EMBL" id="CAI9177046.1"/>
    </source>
</evidence>
<dbReference type="EMBL" id="OX459942">
    <property type="protein sequence ID" value="CAI9177046.1"/>
    <property type="molecule type" value="Genomic_DNA"/>
</dbReference>
<name>A0ABN8ZXY3_RANTA</name>
<evidence type="ECO:0000256" key="1">
    <source>
        <dbReference type="SAM" id="MobiDB-lite"/>
    </source>
</evidence>